<name>A0A8K0UGE4_9AGAR</name>
<evidence type="ECO:0000313" key="2">
    <source>
        <dbReference type="EMBL" id="KAH8089870.1"/>
    </source>
</evidence>
<comment type="caution">
    <text evidence="2">The sequence shown here is derived from an EMBL/GenBank/DDBJ whole genome shotgun (WGS) entry which is preliminary data.</text>
</comment>
<evidence type="ECO:0000256" key="1">
    <source>
        <dbReference type="SAM" id="MobiDB-lite"/>
    </source>
</evidence>
<feature type="region of interest" description="Disordered" evidence="1">
    <location>
        <begin position="74"/>
        <end position="101"/>
    </location>
</feature>
<dbReference type="Proteomes" id="UP000813824">
    <property type="component" value="Unassembled WGS sequence"/>
</dbReference>
<dbReference type="AlphaFoldDB" id="A0A8K0UGE4"/>
<protein>
    <submittedName>
        <fullName evidence="2">Uncharacterized protein</fullName>
    </submittedName>
</protein>
<reference evidence="2" key="1">
    <citation type="journal article" date="2021" name="New Phytol.">
        <title>Evolutionary innovations through gain and loss of genes in the ectomycorrhizal Boletales.</title>
        <authorList>
            <person name="Wu G."/>
            <person name="Miyauchi S."/>
            <person name="Morin E."/>
            <person name="Kuo A."/>
            <person name="Drula E."/>
            <person name="Varga T."/>
            <person name="Kohler A."/>
            <person name="Feng B."/>
            <person name="Cao Y."/>
            <person name="Lipzen A."/>
            <person name="Daum C."/>
            <person name="Hundley H."/>
            <person name="Pangilinan J."/>
            <person name="Johnson J."/>
            <person name="Barry K."/>
            <person name="LaButti K."/>
            <person name="Ng V."/>
            <person name="Ahrendt S."/>
            <person name="Min B."/>
            <person name="Choi I.G."/>
            <person name="Park H."/>
            <person name="Plett J.M."/>
            <person name="Magnuson J."/>
            <person name="Spatafora J.W."/>
            <person name="Nagy L.G."/>
            <person name="Henrissat B."/>
            <person name="Grigoriev I.V."/>
            <person name="Yang Z.L."/>
            <person name="Xu J."/>
            <person name="Martin F.M."/>
        </authorList>
    </citation>
    <scope>NUCLEOTIDE SEQUENCE</scope>
    <source>
        <strain evidence="2">KKN 215</strain>
    </source>
</reference>
<organism evidence="2 3">
    <name type="scientific">Cristinia sonorae</name>
    <dbReference type="NCBI Taxonomy" id="1940300"/>
    <lineage>
        <taxon>Eukaryota</taxon>
        <taxon>Fungi</taxon>
        <taxon>Dikarya</taxon>
        <taxon>Basidiomycota</taxon>
        <taxon>Agaricomycotina</taxon>
        <taxon>Agaricomycetes</taxon>
        <taxon>Agaricomycetidae</taxon>
        <taxon>Agaricales</taxon>
        <taxon>Pleurotineae</taxon>
        <taxon>Stephanosporaceae</taxon>
        <taxon>Cristinia</taxon>
    </lineage>
</organism>
<proteinExistence type="predicted"/>
<sequence>MPLFLKCGICPLTGPCETEERERSPTEQLQTVRIEDDHVLITRRQTRPELRVQIHSDDTLRDDDAGVDELRVVQPARPKSPIPTSKLVTPPESPRLDDDDANSENIVKIDGLCYDLSDTNGSISTLIDVLYLSETHAIEHVRQRAINSLEQGISYEGGAATTFLRLDQPPAGKLYQRRTIFSYLHHVSISTYKLESSTRKAIYQCFQGASWN</sequence>
<gene>
    <name evidence="2" type="ORF">BXZ70DRAFT_494037</name>
</gene>
<dbReference type="EMBL" id="JAEVFJ010000038">
    <property type="protein sequence ID" value="KAH8089870.1"/>
    <property type="molecule type" value="Genomic_DNA"/>
</dbReference>
<keyword evidence="3" id="KW-1185">Reference proteome</keyword>
<accession>A0A8K0UGE4</accession>
<evidence type="ECO:0000313" key="3">
    <source>
        <dbReference type="Proteomes" id="UP000813824"/>
    </source>
</evidence>